<dbReference type="NCBIfam" id="NF010193">
    <property type="entry name" value="PRK13672.1"/>
    <property type="match status" value="1"/>
</dbReference>
<dbReference type="PATRIC" id="fig|759620.7.peg.435"/>
<dbReference type="Gene3D" id="1.10.150.260">
    <property type="entry name" value="YozE SAM-like"/>
    <property type="match status" value="1"/>
</dbReference>
<evidence type="ECO:0000313" key="3">
    <source>
        <dbReference type="EMBL" id="AIM62700.1"/>
    </source>
</evidence>
<evidence type="ECO:0000259" key="2">
    <source>
        <dbReference type="Pfam" id="PF06855"/>
    </source>
</evidence>
<dbReference type="Pfam" id="PF06855">
    <property type="entry name" value="YozE_SAM_like"/>
    <property type="match status" value="1"/>
</dbReference>
<dbReference type="OrthoDB" id="2242851at2"/>
<dbReference type="STRING" id="759620.WS105_0445"/>
<accession>A0A075TYK2</accession>
<dbReference type="EMBL" id="CP009223">
    <property type="protein sequence ID" value="AIM62700.1"/>
    <property type="molecule type" value="Genomic_DNA"/>
</dbReference>
<dbReference type="Proteomes" id="UP000029079">
    <property type="component" value="Chromosome"/>
</dbReference>
<dbReference type="RefSeq" id="WP_009765454.1">
    <property type="nucleotide sequence ID" value="NZ_CP009223.1"/>
</dbReference>
<reference evidence="4" key="2">
    <citation type="submission" date="2014-08" db="EMBL/GenBank/DDBJ databases">
        <title>Complete genome of Weissella ceti strain WS74 isolated from diseased rainbow trout in Brazil.</title>
        <authorList>
            <person name="Figueiredo H.C.P."/>
            <person name="Leal C.A.G."/>
            <person name="Pereira F.L."/>
            <person name="Soares S.C."/>
            <person name="Dorella F.A."/>
            <person name="Carvalho A.F."/>
            <person name="Azevedo V.A.C."/>
        </authorList>
    </citation>
    <scope>NUCLEOTIDE SEQUENCE [LARGE SCALE GENOMIC DNA]</scope>
    <source>
        <strain evidence="4">WS74</strain>
    </source>
</reference>
<proteinExistence type="inferred from homology"/>
<dbReference type="InterPro" id="IPR010673">
    <property type="entry name" value="UPF0346"/>
</dbReference>
<dbReference type="HAMAP" id="MF_01538">
    <property type="entry name" value="UPF0346"/>
    <property type="match status" value="1"/>
</dbReference>
<dbReference type="InterPro" id="IPR023089">
    <property type="entry name" value="YozE_SAM-like"/>
</dbReference>
<feature type="domain" description="YozE SAM-like" evidence="2">
    <location>
        <begin position="5"/>
        <end position="69"/>
    </location>
</feature>
<evidence type="ECO:0000256" key="1">
    <source>
        <dbReference type="HAMAP-Rule" id="MF_01538"/>
    </source>
</evidence>
<dbReference type="AlphaFoldDB" id="A0A075TYK2"/>
<dbReference type="KEGG" id="wce:WS08_0447"/>
<reference evidence="3 4" key="1">
    <citation type="journal article" date="2014" name="Genome Announc.">
        <title>Complete Genome Sequences of Fish Pathogenic Weissella ceti Strains WS74 and WS105.</title>
        <authorList>
            <person name="Figueiredo H.C."/>
            <person name="Leal C.A."/>
            <person name="Dorella F.A."/>
            <person name="Carvalho A.F."/>
            <person name="Soares S.C."/>
            <person name="Pereira F.L."/>
            <person name="Azevedo V.A."/>
        </authorList>
    </citation>
    <scope>NUCLEOTIDE SEQUENCE [LARGE SCALE GENOMIC DNA]</scope>
    <source>
        <strain evidence="3 4">WS74</strain>
    </source>
</reference>
<sequence>MHRPFYSWLMTEQNPIAQTDVQQFANGAFYDLQFPKQSQDFDEISNYLEINAPYLHSMTTFDEAWEMYQASEG</sequence>
<comment type="similarity">
    <text evidence="1">Belongs to the UPF0346 family.</text>
</comment>
<dbReference type="SUPFAM" id="SSF140652">
    <property type="entry name" value="YozE-like"/>
    <property type="match status" value="1"/>
</dbReference>
<keyword evidence="4" id="KW-1185">Reference proteome</keyword>
<name>A0A075TYK2_9LACO</name>
<dbReference type="InterPro" id="IPR036806">
    <property type="entry name" value="YozE_SAM-like_sf"/>
</dbReference>
<protein>
    <recommendedName>
        <fullName evidence="1">UPF0346 protein WS74_0448</fullName>
    </recommendedName>
</protein>
<gene>
    <name evidence="3" type="ORF">WS74_0448</name>
</gene>
<evidence type="ECO:0000313" key="4">
    <source>
        <dbReference type="Proteomes" id="UP000029079"/>
    </source>
</evidence>
<dbReference type="KEGG" id="wci:WS105_0445"/>
<organism evidence="3 4">
    <name type="scientific">Weissella ceti</name>
    <dbReference type="NCBI Taxonomy" id="759620"/>
    <lineage>
        <taxon>Bacteria</taxon>
        <taxon>Bacillati</taxon>
        <taxon>Bacillota</taxon>
        <taxon>Bacilli</taxon>
        <taxon>Lactobacillales</taxon>
        <taxon>Lactobacillaceae</taxon>
        <taxon>Weissella</taxon>
    </lineage>
</organism>
<dbReference type="PIRSF" id="PIRSF037262">
    <property type="entry name" value="UCP037262"/>
    <property type="match status" value="1"/>
</dbReference>
<dbReference type="KEGG" id="wct:WS74_0448"/>